<accession>A0A9E5JMW6</accession>
<name>A0A9E5JMW6_9MICO</name>
<protein>
    <submittedName>
        <fullName evidence="2">Uncharacterized protein</fullName>
    </submittedName>
</protein>
<comment type="caution">
    <text evidence="2">The sequence shown here is derived from an EMBL/GenBank/DDBJ whole genome shotgun (WGS) entry which is preliminary data.</text>
</comment>
<sequence>MFRSVIAGSALTTVLLVIVPIFGGTSGEAAGVASGSAGAASSSPVISGIETRGSADESSIRIIEMVERATDEAADDDSRDSDTEHSAQKPVAVDTSSGSSGSSSGSSGSSAAGTSSGEGSSSGGSSGGSGSSEPPAAPKPPPAPEPPACPAAIGGSAGGAPATTSAGGVAGTTSSDLASFAARYNEIRVANCLPPVPFGNIRYDSCMEQRLFWMAEDPSTDPMSAWGHIGSQRSDGVPSVGCDGNLAGGSGNTGSTVAQKWWDSSGHRASLYKPGSTGSMAGTCILFAMTHGGVPNEPYSFTRAAARWVNC</sequence>
<dbReference type="EMBL" id="VIKT02000006">
    <property type="protein sequence ID" value="NHF62589.1"/>
    <property type="molecule type" value="Genomic_DNA"/>
</dbReference>
<feature type="compositionally biased region" description="Pro residues" evidence="1">
    <location>
        <begin position="135"/>
        <end position="149"/>
    </location>
</feature>
<organism evidence="2 3">
    <name type="scientific">Microcella pacifica</name>
    <dbReference type="NCBI Taxonomy" id="2591847"/>
    <lineage>
        <taxon>Bacteria</taxon>
        <taxon>Bacillati</taxon>
        <taxon>Actinomycetota</taxon>
        <taxon>Actinomycetes</taxon>
        <taxon>Micrococcales</taxon>
        <taxon>Microbacteriaceae</taxon>
        <taxon>Microcella</taxon>
    </lineage>
</organism>
<feature type="region of interest" description="Disordered" evidence="1">
    <location>
        <begin position="30"/>
        <end position="58"/>
    </location>
</feature>
<dbReference type="OrthoDB" id="5116821at2"/>
<reference evidence="2 3" key="1">
    <citation type="submission" date="2019-06" db="EMBL/GenBank/DDBJ databases">
        <authorList>
            <person name="De-Chao Zhang Q."/>
        </authorList>
    </citation>
    <scope>NUCLEOTIDE SEQUENCE [LARGE SCALE GENOMIC DNA]</scope>
    <source>
        <strain evidence="2 3">KN1116</strain>
    </source>
</reference>
<gene>
    <name evidence="2" type="ORF">FK219_004950</name>
</gene>
<feature type="compositionally biased region" description="Low complexity" evidence="1">
    <location>
        <begin position="30"/>
        <end position="43"/>
    </location>
</feature>
<evidence type="ECO:0000313" key="3">
    <source>
        <dbReference type="Proteomes" id="UP000818266"/>
    </source>
</evidence>
<keyword evidence="3" id="KW-1185">Reference proteome</keyword>
<feature type="region of interest" description="Disordered" evidence="1">
    <location>
        <begin position="70"/>
        <end position="171"/>
    </location>
</feature>
<feature type="compositionally biased region" description="Low complexity" evidence="1">
    <location>
        <begin position="96"/>
        <end position="119"/>
    </location>
</feature>
<feature type="compositionally biased region" description="Low complexity" evidence="1">
    <location>
        <begin position="150"/>
        <end position="171"/>
    </location>
</feature>
<evidence type="ECO:0000313" key="2">
    <source>
        <dbReference type="EMBL" id="NHF62589.1"/>
    </source>
</evidence>
<reference evidence="2 3" key="2">
    <citation type="submission" date="2020-03" db="EMBL/GenBank/DDBJ databases">
        <title>Chryseoglobus sp. isolated from a deep-sea seamount.</title>
        <authorList>
            <person name="Zhang D.-C."/>
        </authorList>
    </citation>
    <scope>NUCLEOTIDE SEQUENCE [LARGE SCALE GENOMIC DNA]</scope>
    <source>
        <strain evidence="2 3">KN1116</strain>
    </source>
</reference>
<dbReference type="Proteomes" id="UP000818266">
    <property type="component" value="Unassembled WGS sequence"/>
</dbReference>
<feature type="compositionally biased region" description="Gly residues" evidence="1">
    <location>
        <begin position="120"/>
        <end position="130"/>
    </location>
</feature>
<evidence type="ECO:0000256" key="1">
    <source>
        <dbReference type="SAM" id="MobiDB-lite"/>
    </source>
</evidence>
<dbReference type="RefSeq" id="WP_152582283.1">
    <property type="nucleotide sequence ID" value="NZ_VIKT02000006.1"/>
</dbReference>
<proteinExistence type="predicted"/>
<dbReference type="AlphaFoldDB" id="A0A9E5JMW6"/>